<dbReference type="OrthoDB" id="2428527at2759"/>
<proteinExistence type="predicted"/>
<dbReference type="HOGENOM" id="CLU_2801159_0_0_1"/>
<evidence type="ECO:0000313" key="1">
    <source>
        <dbReference type="EMBL" id="KIK35235.1"/>
    </source>
</evidence>
<evidence type="ECO:0000313" key="2">
    <source>
        <dbReference type="Proteomes" id="UP000054485"/>
    </source>
</evidence>
<name>A0A0C9ZCG6_9AGAM</name>
<keyword evidence="2" id="KW-1185">Reference proteome</keyword>
<feature type="non-terminal residue" evidence="1">
    <location>
        <position position="1"/>
    </location>
</feature>
<dbReference type="STRING" id="930992.A0A0C9ZCG6"/>
<dbReference type="InParanoid" id="A0A0C9ZCG6"/>
<organism evidence="1 2">
    <name type="scientific">Suillus luteus UH-Slu-Lm8-n1</name>
    <dbReference type="NCBI Taxonomy" id="930992"/>
    <lineage>
        <taxon>Eukaryota</taxon>
        <taxon>Fungi</taxon>
        <taxon>Dikarya</taxon>
        <taxon>Basidiomycota</taxon>
        <taxon>Agaricomycotina</taxon>
        <taxon>Agaricomycetes</taxon>
        <taxon>Agaricomycetidae</taxon>
        <taxon>Boletales</taxon>
        <taxon>Suillineae</taxon>
        <taxon>Suillaceae</taxon>
        <taxon>Suillus</taxon>
    </lineage>
</organism>
<sequence>MPHFIQIFISQLSTQCTFMTYNDPYEKFRHQTLSPLLSNCITALGARFFDVPDIVARGPHNVADIFCE</sequence>
<reference evidence="2" key="2">
    <citation type="submission" date="2015-01" db="EMBL/GenBank/DDBJ databases">
        <title>Evolutionary Origins and Diversification of the Mycorrhizal Mutualists.</title>
        <authorList>
            <consortium name="DOE Joint Genome Institute"/>
            <consortium name="Mycorrhizal Genomics Consortium"/>
            <person name="Kohler A."/>
            <person name="Kuo A."/>
            <person name="Nagy L.G."/>
            <person name="Floudas D."/>
            <person name="Copeland A."/>
            <person name="Barry K.W."/>
            <person name="Cichocki N."/>
            <person name="Veneault-Fourrey C."/>
            <person name="LaButti K."/>
            <person name="Lindquist E.A."/>
            <person name="Lipzen A."/>
            <person name="Lundell T."/>
            <person name="Morin E."/>
            <person name="Murat C."/>
            <person name="Riley R."/>
            <person name="Ohm R."/>
            <person name="Sun H."/>
            <person name="Tunlid A."/>
            <person name="Henrissat B."/>
            <person name="Grigoriev I.V."/>
            <person name="Hibbett D.S."/>
            <person name="Martin F."/>
        </authorList>
    </citation>
    <scope>NUCLEOTIDE SEQUENCE [LARGE SCALE GENOMIC DNA]</scope>
    <source>
        <strain evidence="2">UH-Slu-Lm8-n1</strain>
    </source>
</reference>
<dbReference type="EMBL" id="KN835647">
    <property type="protein sequence ID" value="KIK35235.1"/>
    <property type="molecule type" value="Genomic_DNA"/>
</dbReference>
<accession>A0A0C9ZCG6</accession>
<gene>
    <name evidence="1" type="ORF">CY34DRAFT_68608</name>
</gene>
<protein>
    <submittedName>
        <fullName evidence="1">Uncharacterized protein</fullName>
    </submittedName>
</protein>
<dbReference type="Proteomes" id="UP000054485">
    <property type="component" value="Unassembled WGS sequence"/>
</dbReference>
<reference evidence="1 2" key="1">
    <citation type="submission" date="2014-04" db="EMBL/GenBank/DDBJ databases">
        <authorList>
            <consortium name="DOE Joint Genome Institute"/>
            <person name="Kuo A."/>
            <person name="Ruytinx J."/>
            <person name="Rineau F."/>
            <person name="Colpaert J."/>
            <person name="Kohler A."/>
            <person name="Nagy L.G."/>
            <person name="Floudas D."/>
            <person name="Copeland A."/>
            <person name="Barry K.W."/>
            <person name="Cichocki N."/>
            <person name="Veneault-Fourrey C."/>
            <person name="LaButti K."/>
            <person name="Lindquist E.A."/>
            <person name="Lipzen A."/>
            <person name="Lundell T."/>
            <person name="Morin E."/>
            <person name="Murat C."/>
            <person name="Sun H."/>
            <person name="Tunlid A."/>
            <person name="Henrissat B."/>
            <person name="Grigoriev I.V."/>
            <person name="Hibbett D.S."/>
            <person name="Martin F."/>
            <person name="Nordberg H.P."/>
            <person name="Cantor M.N."/>
            <person name="Hua S.X."/>
        </authorList>
    </citation>
    <scope>NUCLEOTIDE SEQUENCE [LARGE SCALE GENOMIC DNA]</scope>
    <source>
        <strain evidence="1 2">UH-Slu-Lm8-n1</strain>
    </source>
</reference>
<dbReference type="AlphaFoldDB" id="A0A0C9ZCG6"/>